<dbReference type="InterPro" id="IPR006311">
    <property type="entry name" value="TAT_signal"/>
</dbReference>
<dbReference type="KEGG" id="mtea:DK419_17595"/>
<evidence type="ECO:0000313" key="2">
    <source>
        <dbReference type="EMBL" id="AWN47912.1"/>
    </source>
</evidence>
<dbReference type="Gene3D" id="3.10.450.710">
    <property type="entry name" value="Tgt2/MlaC"/>
    <property type="match status" value="1"/>
</dbReference>
<dbReference type="OrthoDB" id="7358716at2"/>
<evidence type="ECO:0000256" key="1">
    <source>
        <dbReference type="SAM" id="MobiDB-lite"/>
    </source>
</evidence>
<dbReference type="AlphaFoldDB" id="A0A2U8WRS2"/>
<protein>
    <submittedName>
        <fullName evidence="2">Toluene tolerance protein</fullName>
    </submittedName>
</protein>
<name>A0A2U8WRS2_9HYPH</name>
<gene>
    <name evidence="2" type="ORF">DK419_17595</name>
</gene>
<dbReference type="InterPro" id="IPR008869">
    <property type="entry name" value="MlaC/ttg2D"/>
</dbReference>
<evidence type="ECO:0000313" key="3">
    <source>
        <dbReference type="Proteomes" id="UP000245444"/>
    </source>
</evidence>
<reference evidence="2 3" key="1">
    <citation type="submission" date="2018-05" db="EMBL/GenBank/DDBJ databases">
        <title>Complete Genome Sequence of Methylobacterium sp. 17Sr1-28.</title>
        <authorList>
            <person name="Srinivasan S."/>
        </authorList>
    </citation>
    <scope>NUCLEOTIDE SEQUENCE [LARGE SCALE GENOMIC DNA]</scope>
    <source>
        <strain evidence="2 3">17Sr1-28</strain>
    </source>
</reference>
<dbReference type="Pfam" id="PF05494">
    <property type="entry name" value="MlaC"/>
    <property type="match status" value="1"/>
</dbReference>
<proteinExistence type="predicted"/>
<dbReference type="InterPro" id="IPR042245">
    <property type="entry name" value="Tgt2/MlaC_sf"/>
</dbReference>
<feature type="region of interest" description="Disordered" evidence="1">
    <location>
        <begin position="1"/>
        <end position="26"/>
    </location>
</feature>
<accession>A0A2U8WRS2</accession>
<dbReference type="Proteomes" id="UP000245444">
    <property type="component" value="Chromosome"/>
</dbReference>
<sequence length="242" mass="25072">MSAHAGLTGPPSATPRRPSTAKENDLVQTRRDILRSLTIAGLGLASLPALAQGPAAPATGEGDPAVATVRRMTDALEAALKAGDVRARAEILSGPMQQNFDLPAMLRLGIGTRWKDIPAEKQQALIAAFGPYLTATYATRLSAAAGSKFAIDPKSEARGAGRIVHVTVTDGSGDTSPVDYVLNADNRITDVYLQGTVSEAGTLRTGFSEPLQEGGADALLAHLKKSTETMLAAPAPKVPAKP</sequence>
<keyword evidence="3" id="KW-1185">Reference proteome</keyword>
<dbReference type="PROSITE" id="PS51318">
    <property type="entry name" value="TAT"/>
    <property type="match status" value="1"/>
</dbReference>
<organism evidence="2 3">
    <name type="scientific">Methylobacterium terrae</name>
    <dbReference type="NCBI Taxonomy" id="2202827"/>
    <lineage>
        <taxon>Bacteria</taxon>
        <taxon>Pseudomonadati</taxon>
        <taxon>Pseudomonadota</taxon>
        <taxon>Alphaproteobacteria</taxon>
        <taxon>Hyphomicrobiales</taxon>
        <taxon>Methylobacteriaceae</taxon>
        <taxon>Methylobacterium</taxon>
    </lineage>
</organism>
<dbReference type="EMBL" id="CP029553">
    <property type="protein sequence ID" value="AWN47912.1"/>
    <property type="molecule type" value="Genomic_DNA"/>
</dbReference>